<evidence type="ECO:0000313" key="3">
    <source>
        <dbReference type="Proteomes" id="UP000663970"/>
    </source>
</evidence>
<protein>
    <submittedName>
        <fullName evidence="2">SGNH/GDSL hydrolase family protein</fullName>
    </submittedName>
</protein>
<dbReference type="EMBL" id="JAEKJY010000004">
    <property type="protein sequence ID" value="MBN8236239.1"/>
    <property type="molecule type" value="Genomic_DNA"/>
</dbReference>
<evidence type="ECO:0000259" key="1">
    <source>
        <dbReference type="Pfam" id="PF13472"/>
    </source>
</evidence>
<dbReference type="PANTHER" id="PTHR30383">
    <property type="entry name" value="THIOESTERASE 1/PROTEASE 1/LYSOPHOSPHOLIPASE L1"/>
    <property type="match status" value="1"/>
</dbReference>
<dbReference type="InterPro" id="IPR051532">
    <property type="entry name" value="Ester_Hydrolysis_Enzymes"/>
</dbReference>
<dbReference type="Proteomes" id="UP000663970">
    <property type="component" value="Unassembled WGS sequence"/>
</dbReference>
<organism evidence="2 3">
    <name type="scientific">Halobacillus kuroshimensis</name>
    <dbReference type="NCBI Taxonomy" id="302481"/>
    <lineage>
        <taxon>Bacteria</taxon>
        <taxon>Bacillati</taxon>
        <taxon>Bacillota</taxon>
        <taxon>Bacilli</taxon>
        <taxon>Bacillales</taxon>
        <taxon>Bacillaceae</taxon>
        <taxon>Halobacillus</taxon>
    </lineage>
</organism>
<sequence length="234" mass="26209">MKKTGLLLFLLIWMTGSVHVYSFSEKQITALGDSIPYGYHLTPVNKQPSPYAFPYLIGEKGNMVVNNLSVPGLTSGELLQELKTNKVVREAVADSDYILLYIGGNDLLNFLKKNDNLQGVDLEKAAPVIRDLIYNVYSTILEIDALSDGEILVYNLYNPYPAASDQLSAPLSYINQQYQSLVQLVRHFASVTLIDAYGAFAGHPEYIIERDVHPNKKGQEKLAELGWNQLKNKR</sequence>
<dbReference type="Pfam" id="PF13472">
    <property type="entry name" value="Lipase_GDSL_2"/>
    <property type="match status" value="1"/>
</dbReference>
<dbReference type="RefSeq" id="WP_206934558.1">
    <property type="nucleotide sequence ID" value="NZ_JAEKJY010000004.1"/>
</dbReference>
<feature type="domain" description="SGNH hydrolase-type esterase" evidence="1">
    <location>
        <begin position="30"/>
        <end position="220"/>
    </location>
</feature>
<dbReference type="InterPro" id="IPR013830">
    <property type="entry name" value="SGNH_hydro"/>
</dbReference>
<reference evidence="2 3" key="1">
    <citation type="submission" date="2020-12" db="EMBL/GenBank/DDBJ databases">
        <title>Oil enriched cultivation method for isolating marine PHA-producing bacteria.</title>
        <authorList>
            <person name="Zheng W."/>
            <person name="Yu S."/>
            <person name="Huang Y."/>
        </authorList>
    </citation>
    <scope>NUCLEOTIDE SEQUENCE [LARGE SCALE GENOMIC DNA]</scope>
    <source>
        <strain evidence="2 3">SY-2-6</strain>
    </source>
</reference>
<gene>
    <name evidence="2" type="ORF">JF544_13315</name>
</gene>
<proteinExistence type="predicted"/>
<dbReference type="InterPro" id="IPR036514">
    <property type="entry name" value="SGNH_hydro_sf"/>
</dbReference>
<evidence type="ECO:0000313" key="2">
    <source>
        <dbReference type="EMBL" id="MBN8236239.1"/>
    </source>
</evidence>
<dbReference type="Gene3D" id="3.40.50.1110">
    <property type="entry name" value="SGNH hydrolase"/>
    <property type="match status" value="1"/>
</dbReference>
<keyword evidence="3" id="KW-1185">Reference proteome</keyword>
<dbReference type="SUPFAM" id="SSF52266">
    <property type="entry name" value="SGNH hydrolase"/>
    <property type="match status" value="1"/>
</dbReference>
<accession>A0ABS3DY38</accession>
<name>A0ABS3DY38_9BACI</name>
<dbReference type="PANTHER" id="PTHR30383:SF5">
    <property type="entry name" value="SGNH HYDROLASE-TYPE ESTERASE DOMAIN-CONTAINING PROTEIN"/>
    <property type="match status" value="1"/>
</dbReference>
<dbReference type="GO" id="GO:0016787">
    <property type="term" value="F:hydrolase activity"/>
    <property type="evidence" value="ECO:0007669"/>
    <property type="project" value="UniProtKB-KW"/>
</dbReference>
<comment type="caution">
    <text evidence="2">The sequence shown here is derived from an EMBL/GenBank/DDBJ whole genome shotgun (WGS) entry which is preliminary data.</text>
</comment>
<keyword evidence="2" id="KW-0378">Hydrolase</keyword>